<accession>A0ABT7AAK9</accession>
<proteinExistence type="predicted"/>
<keyword evidence="1" id="KW-0677">Repeat</keyword>
<evidence type="ECO:0000256" key="1">
    <source>
        <dbReference type="ARBA" id="ARBA00022737"/>
    </source>
</evidence>
<sequence>MTTATTVLDTKLDRAFSMLDANGTGSLVEADLLALADKLGAAFNAMENGSAARLRQALADLWKSDLAGMDADGDGEIDVDEFRAGVRRAVAEDREGFLDRVGDMVEAWMSVADADGDGLIDVVEFTTMYTRTLGASPDALAASFARLDTDGDGTLDSDEIRRATEEFYTSEDPDAPGNQLFGPLNEA</sequence>
<protein>
    <submittedName>
        <fullName evidence="5">EF-hand domain-containing protein</fullName>
    </submittedName>
</protein>
<dbReference type="Pfam" id="PF13499">
    <property type="entry name" value="EF-hand_7"/>
    <property type="match status" value="1"/>
</dbReference>
<organism evidence="5 6">
    <name type="scientific">Streptomyces iconiensis</name>
    <dbReference type="NCBI Taxonomy" id="1384038"/>
    <lineage>
        <taxon>Bacteria</taxon>
        <taxon>Bacillati</taxon>
        <taxon>Actinomycetota</taxon>
        <taxon>Actinomycetes</taxon>
        <taxon>Kitasatosporales</taxon>
        <taxon>Streptomycetaceae</taxon>
        <taxon>Streptomyces</taxon>
    </lineage>
</organism>
<dbReference type="PROSITE" id="PS00018">
    <property type="entry name" value="EF_HAND_1"/>
    <property type="match status" value="2"/>
</dbReference>
<evidence type="ECO:0000256" key="2">
    <source>
        <dbReference type="ARBA" id="ARBA00022837"/>
    </source>
</evidence>
<reference evidence="5 6" key="1">
    <citation type="submission" date="2023-05" db="EMBL/GenBank/DDBJ databases">
        <title>Streptantibioticus silvisoli sp. nov., acidotolerant actinomycetes 1 from pine litter.</title>
        <authorList>
            <person name="Swiecimska M."/>
            <person name="Golinska P."/>
            <person name="Sangal V."/>
            <person name="Wachnowicz B."/>
            <person name="Goodfellow M."/>
        </authorList>
    </citation>
    <scope>NUCLEOTIDE SEQUENCE [LARGE SCALE GENOMIC DNA]</scope>
    <source>
        <strain evidence="5 6">DSM 42109</strain>
    </source>
</reference>
<comment type="caution">
    <text evidence="5">The sequence shown here is derived from an EMBL/GenBank/DDBJ whole genome shotgun (WGS) entry which is preliminary data.</text>
</comment>
<evidence type="ECO:0000259" key="4">
    <source>
        <dbReference type="PROSITE" id="PS50222"/>
    </source>
</evidence>
<feature type="domain" description="EF-hand" evidence="4">
    <location>
        <begin position="69"/>
        <end position="92"/>
    </location>
</feature>
<evidence type="ECO:0000313" key="6">
    <source>
        <dbReference type="Proteomes" id="UP001214441"/>
    </source>
</evidence>
<dbReference type="InterPro" id="IPR002048">
    <property type="entry name" value="EF_hand_dom"/>
</dbReference>
<evidence type="ECO:0000256" key="3">
    <source>
        <dbReference type="SAM" id="MobiDB-lite"/>
    </source>
</evidence>
<dbReference type="InterPro" id="IPR011992">
    <property type="entry name" value="EF-hand-dom_pair"/>
</dbReference>
<dbReference type="PANTHER" id="PTHR23050">
    <property type="entry name" value="CALCIUM BINDING PROTEIN"/>
    <property type="match status" value="1"/>
</dbReference>
<dbReference type="PROSITE" id="PS50222">
    <property type="entry name" value="EF_HAND_2"/>
    <property type="match status" value="2"/>
</dbReference>
<keyword evidence="6" id="KW-1185">Reference proteome</keyword>
<dbReference type="Gene3D" id="1.10.238.10">
    <property type="entry name" value="EF-hand"/>
    <property type="match status" value="1"/>
</dbReference>
<dbReference type="InterPro" id="IPR050145">
    <property type="entry name" value="Centrin_CML-like"/>
</dbReference>
<dbReference type="Proteomes" id="UP001214441">
    <property type="component" value="Unassembled WGS sequence"/>
</dbReference>
<dbReference type="Pfam" id="PF13202">
    <property type="entry name" value="EF-hand_5"/>
    <property type="match status" value="2"/>
</dbReference>
<feature type="domain" description="EF-hand" evidence="4">
    <location>
        <begin position="135"/>
        <end position="170"/>
    </location>
</feature>
<dbReference type="InterPro" id="IPR018247">
    <property type="entry name" value="EF_Hand_1_Ca_BS"/>
</dbReference>
<keyword evidence="2" id="KW-0106">Calcium</keyword>
<feature type="region of interest" description="Disordered" evidence="3">
    <location>
        <begin position="168"/>
        <end position="187"/>
    </location>
</feature>
<name>A0ABT7AAK9_9ACTN</name>
<dbReference type="SMART" id="SM00054">
    <property type="entry name" value="EFh"/>
    <property type="match status" value="4"/>
</dbReference>
<evidence type="ECO:0000313" key="5">
    <source>
        <dbReference type="EMBL" id="MDJ1138380.1"/>
    </source>
</evidence>
<dbReference type="SUPFAM" id="SSF47473">
    <property type="entry name" value="EF-hand"/>
    <property type="match status" value="1"/>
</dbReference>
<gene>
    <name evidence="5" type="ORF">NMN56_041770</name>
</gene>
<dbReference type="RefSeq" id="WP_274047259.1">
    <property type="nucleotide sequence ID" value="NZ_JANCPR020000085.1"/>
</dbReference>
<dbReference type="EMBL" id="JANCPR020000085">
    <property type="protein sequence ID" value="MDJ1138380.1"/>
    <property type="molecule type" value="Genomic_DNA"/>
</dbReference>